<accession>A0A6C0KFC6</accession>
<feature type="transmembrane region" description="Helical" evidence="1">
    <location>
        <begin position="12"/>
        <end position="32"/>
    </location>
</feature>
<dbReference type="AlphaFoldDB" id="A0A6C0KFC6"/>
<protein>
    <submittedName>
        <fullName evidence="2">Uncharacterized protein</fullName>
    </submittedName>
</protein>
<keyword evidence="1" id="KW-1133">Transmembrane helix</keyword>
<evidence type="ECO:0000313" key="2">
    <source>
        <dbReference type="EMBL" id="QHU15901.1"/>
    </source>
</evidence>
<organism evidence="2">
    <name type="scientific">viral metagenome</name>
    <dbReference type="NCBI Taxonomy" id="1070528"/>
    <lineage>
        <taxon>unclassified sequences</taxon>
        <taxon>metagenomes</taxon>
        <taxon>organismal metagenomes</taxon>
    </lineage>
</organism>
<keyword evidence="1" id="KW-0812">Transmembrane</keyword>
<keyword evidence="1" id="KW-0472">Membrane</keyword>
<name>A0A6C0KFC6_9ZZZZ</name>
<reference evidence="2" key="1">
    <citation type="journal article" date="2020" name="Nature">
        <title>Giant virus diversity and host interactions through global metagenomics.</title>
        <authorList>
            <person name="Schulz F."/>
            <person name="Roux S."/>
            <person name="Paez-Espino D."/>
            <person name="Jungbluth S."/>
            <person name="Walsh D.A."/>
            <person name="Denef V.J."/>
            <person name="McMahon K.D."/>
            <person name="Konstantinidis K.T."/>
            <person name="Eloe-Fadrosh E.A."/>
            <person name="Kyrpides N.C."/>
            <person name="Woyke T."/>
        </authorList>
    </citation>
    <scope>NUCLEOTIDE SEQUENCE</scope>
    <source>
        <strain evidence="2">GVMAG-S-3300010158-109</strain>
    </source>
</reference>
<sequence length="135" mass="14912">MLFNLLLNPFTFIALTVIGIILFIVGGTYKNINPDKQKSVRKKLYIAGGVFVGLGVMLGSYVLYDKSKESKSKSIATSILEEKDPSKYMDLCTNLVDSTKDSGIISDFNRMKTERPVKEVQNFCGNMAKSTLGKA</sequence>
<proteinExistence type="predicted"/>
<feature type="transmembrane region" description="Helical" evidence="1">
    <location>
        <begin position="44"/>
        <end position="64"/>
    </location>
</feature>
<evidence type="ECO:0000256" key="1">
    <source>
        <dbReference type="SAM" id="Phobius"/>
    </source>
</evidence>
<dbReference type="EMBL" id="MN740869">
    <property type="protein sequence ID" value="QHU15901.1"/>
    <property type="molecule type" value="Genomic_DNA"/>
</dbReference>